<accession>A0A4S8HUD3</accession>
<dbReference type="RefSeq" id="WP_136577345.1">
    <property type="nucleotide sequence ID" value="NZ_STFF01000003.1"/>
</dbReference>
<evidence type="ECO:0000313" key="4">
    <source>
        <dbReference type="Proteomes" id="UP000306918"/>
    </source>
</evidence>
<dbReference type="OrthoDB" id="355609at2"/>
<sequence length="890" mass="92303">MKFGFTFLFSILLAQLAFSQPAVSVIYLPQYVHAAGTATANRTPYVCRLKLTGLTANATYRYYCRFAPSGGSATAGEGAFIYVKQSGEFVRIPNPNLATTANPLYGELTTDGLGTYTGWFMAEVAATATFNAGNKLKFRIFLNNGAGGQTVVAPRPTTTQEITVVNFGTGSTEGTAIRSTPVTGGIGKNFVLLWDKDNITGADQPISGSVIESDGVDASNSFASFYVNDVNGIDKAWGTVIPNNVTAGIRRISQYSLATGNEVGYKLSSDGNWPVSGGGRASTVNTTGGLTNVIVLDGAVARLDGANVRSDQTITFNTLTAKTYGDADFDPAATISSGLPASYTSDNTTVASIISNQVHVAGAGSANITAAQAGDDFYNAATAVAQPLTVNKASLTITANDDRILQGTAIPTFTVSYSGFVNGETETSLATLPTATTTATSASPDGMYDIVPGGAASPNYTFTYVKGTLTITASQQPQSITFGALATKTYGDVDFDPGAQASSGLQVAYASSNTGVATIINGKIHITGAGTTTITASQGGTSAWHPAADVSQSFTVNKAALTITADNKTRLVGQPNPTFTVTYTGFVNGETNTVLTTQPVAATTAGNTSQAGTYDITVSGATADNYDISYVKGVLKIDPLAVQTITFATLPAKKYGDTEFKLSATASSRLPVTYSSSNAAVATIQNDTVYIHSAGTTVITASQAGDATYESASAMQTLTVQKVRLYIQANDVTKNEGEVNPPLTITYSGFVKNEDSSELTSLPVVTTSATATSIAGTYPITISGAASPNYTIAQLNGTLNILPAQGAAQDNMFAYISSPGQMQVNVYAVTGGKGVVQLFDQNGTRLVQVNVTLVKGHNTFHIPTGNVLKGLYHVRVAIADVLLKGKIIIQ</sequence>
<evidence type="ECO:0000256" key="1">
    <source>
        <dbReference type="SAM" id="SignalP"/>
    </source>
</evidence>
<dbReference type="Pfam" id="PF18676">
    <property type="entry name" value="MBG_2"/>
    <property type="match status" value="3"/>
</dbReference>
<comment type="caution">
    <text evidence="3">The sequence shown here is derived from an EMBL/GenBank/DDBJ whole genome shotgun (WGS) entry which is preliminary data.</text>
</comment>
<dbReference type="Gene3D" id="3.30.160.710">
    <property type="match status" value="3"/>
</dbReference>
<protein>
    <recommendedName>
        <fullName evidence="2">MBG domain-containing protein</fullName>
    </recommendedName>
</protein>
<proteinExistence type="predicted"/>
<dbReference type="InterPro" id="IPR041286">
    <property type="entry name" value="MBG_2"/>
</dbReference>
<feature type="domain" description="MBG" evidence="2">
    <location>
        <begin position="395"/>
        <end position="470"/>
    </location>
</feature>
<keyword evidence="1" id="KW-0732">Signal</keyword>
<dbReference type="EMBL" id="STFF01000003">
    <property type="protein sequence ID" value="THU39213.1"/>
    <property type="molecule type" value="Genomic_DNA"/>
</dbReference>
<name>A0A4S8HUD3_9BACT</name>
<gene>
    <name evidence="3" type="ORF">FAM09_11910</name>
</gene>
<dbReference type="InterPro" id="IPR008964">
    <property type="entry name" value="Invasin/intimin_cell_adhesion"/>
</dbReference>
<dbReference type="SUPFAM" id="SSF49373">
    <property type="entry name" value="Invasin/intimin cell-adhesion fragments"/>
    <property type="match status" value="1"/>
</dbReference>
<keyword evidence="4" id="KW-1185">Reference proteome</keyword>
<feature type="signal peptide" evidence="1">
    <location>
        <begin position="1"/>
        <end position="24"/>
    </location>
</feature>
<evidence type="ECO:0000313" key="3">
    <source>
        <dbReference type="EMBL" id="THU39213.1"/>
    </source>
</evidence>
<reference evidence="3 4" key="1">
    <citation type="submission" date="2019-04" db="EMBL/GenBank/DDBJ databases">
        <title>Niastella caeni sp. nov., isolated from activated sludge.</title>
        <authorList>
            <person name="Sheng M."/>
        </authorList>
    </citation>
    <scope>NUCLEOTIDE SEQUENCE [LARGE SCALE GENOMIC DNA]</scope>
    <source>
        <strain evidence="3 4">HX-2-15</strain>
    </source>
</reference>
<feature type="domain" description="MBG" evidence="2">
    <location>
        <begin position="725"/>
        <end position="799"/>
    </location>
</feature>
<dbReference type="AlphaFoldDB" id="A0A4S8HUD3"/>
<feature type="domain" description="MBG" evidence="2">
    <location>
        <begin position="561"/>
        <end position="635"/>
    </location>
</feature>
<dbReference type="Proteomes" id="UP000306918">
    <property type="component" value="Unassembled WGS sequence"/>
</dbReference>
<evidence type="ECO:0000259" key="2">
    <source>
        <dbReference type="Pfam" id="PF18676"/>
    </source>
</evidence>
<feature type="chain" id="PRO_5021033953" description="MBG domain-containing protein" evidence="1">
    <location>
        <begin position="25"/>
        <end position="890"/>
    </location>
</feature>
<organism evidence="3 4">
    <name type="scientific">Niastella caeni</name>
    <dbReference type="NCBI Taxonomy" id="2569763"/>
    <lineage>
        <taxon>Bacteria</taxon>
        <taxon>Pseudomonadati</taxon>
        <taxon>Bacteroidota</taxon>
        <taxon>Chitinophagia</taxon>
        <taxon>Chitinophagales</taxon>
        <taxon>Chitinophagaceae</taxon>
        <taxon>Niastella</taxon>
    </lineage>
</organism>